<sequence>MVREELVETDLDRLQGRWVQRSFEEDGEADRPDTHGAQGAVMTVSGCTFHVALPEGATLLEGSFRLDEARYPKCIDWVDAIGDDAGQTIPAIYELDGDFFRFAAADPNMERPEGFAGGQGISIRSFSRA</sequence>
<proteinExistence type="predicted"/>
<comment type="caution">
    <text evidence="1">The sequence shown here is derived from an EMBL/GenBank/DDBJ whole genome shotgun (WGS) entry which is preliminary data.</text>
</comment>
<protein>
    <recommendedName>
        <fullName evidence="3">TIGR03067 domain-containing protein</fullName>
    </recommendedName>
</protein>
<gene>
    <name evidence="1" type="ORF">BMG00_13625</name>
</gene>
<dbReference type="Proteomes" id="UP000242224">
    <property type="component" value="Unassembled WGS sequence"/>
</dbReference>
<dbReference type="InterPro" id="IPR017504">
    <property type="entry name" value="CHP03067_Planctomycetes"/>
</dbReference>
<reference evidence="1 2" key="1">
    <citation type="submission" date="2016-11" db="EMBL/GenBank/DDBJ databases">
        <title>A multilocus sequence analysis scheme for characterization of bacteria in the genus Thioclava.</title>
        <authorList>
            <person name="Liu Y."/>
            <person name="Shao Z."/>
        </authorList>
    </citation>
    <scope>NUCLEOTIDE SEQUENCE [LARGE SCALE GENOMIC DNA]</scope>
    <source>
        <strain evidence="1 2">11.10-0-13</strain>
    </source>
</reference>
<accession>A0ABX3MQD3</accession>
<dbReference type="EMBL" id="MPZS01000002">
    <property type="protein sequence ID" value="OOY12273.1"/>
    <property type="molecule type" value="Genomic_DNA"/>
</dbReference>
<name>A0ABX3MQD3_9RHOB</name>
<evidence type="ECO:0000313" key="1">
    <source>
        <dbReference type="EMBL" id="OOY12273.1"/>
    </source>
</evidence>
<dbReference type="NCBIfam" id="TIGR03067">
    <property type="entry name" value="Planc_TIGR03067"/>
    <property type="match status" value="1"/>
</dbReference>
<organism evidence="1 2">
    <name type="scientific">Thioclava marina</name>
    <dbReference type="NCBI Taxonomy" id="1915077"/>
    <lineage>
        <taxon>Bacteria</taxon>
        <taxon>Pseudomonadati</taxon>
        <taxon>Pseudomonadota</taxon>
        <taxon>Alphaproteobacteria</taxon>
        <taxon>Rhodobacterales</taxon>
        <taxon>Paracoccaceae</taxon>
        <taxon>Thioclava</taxon>
    </lineage>
</organism>
<evidence type="ECO:0008006" key="3">
    <source>
        <dbReference type="Google" id="ProtNLM"/>
    </source>
</evidence>
<evidence type="ECO:0000313" key="2">
    <source>
        <dbReference type="Proteomes" id="UP000242224"/>
    </source>
</evidence>
<keyword evidence="2" id="KW-1185">Reference proteome</keyword>